<evidence type="ECO:0000256" key="3">
    <source>
        <dbReference type="ARBA" id="ARBA00023163"/>
    </source>
</evidence>
<keyword evidence="7" id="KW-1185">Reference proteome</keyword>
<dbReference type="Gene3D" id="1.10.10.10">
    <property type="entry name" value="Winged helix-like DNA-binding domain superfamily/Winged helix DNA-binding domain"/>
    <property type="match status" value="1"/>
</dbReference>
<protein>
    <recommendedName>
        <fullName evidence="8">Crp/Fnr family transcriptional regulator</fullName>
    </recommendedName>
</protein>
<dbReference type="InterPro" id="IPR014710">
    <property type="entry name" value="RmlC-like_jellyroll"/>
</dbReference>
<accession>A0A1B7LKH0</accession>
<dbReference type="PROSITE" id="PS50042">
    <property type="entry name" value="CNMP_BINDING_3"/>
    <property type="match status" value="1"/>
</dbReference>
<dbReference type="SMART" id="SM00100">
    <property type="entry name" value="cNMP"/>
    <property type="match status" value="1"/>
</dbReference>
<dbReference type="OrthoDB" id="8254501at2"/>
<dbReference type="SUPFAM" id="SSF51206">
    <property type="entry name" value="cAMP-binding domain-like"/>
    <property type="match status" value="1"/>
</dbReference>
<dbReference type="PROSITE" id="PS51063">
    <property type="entry name" value="HTH_CRP_2"/>
    <property type="match status" value="1"/>
</dbReference>
<dbReference type="Gene3D" id="2.60.120.10">
    <property type="entry name" value="Jelly Rolls"/>
    <property type="match status" value="1"/>
</dbReference>
<name>A0A1B7LKH0_9FIRM</name>
<dbReference type="InterPro" id="IPR036388">
    <property type="entry name" value="WH-like_DNA-bd_sf"/>
</dbReference>
<dbReference type="InterPro" id="IPR050397">
    <property type="entry name" value="Env_Response_Regulators"/>
</dbReference>
<dbReference type="InterPro" id="IPR018490">
    <property type="entry name" value="cNMP-bd_dom_sf"/>
</dbReference>
<keyword evidence="2" id="KW-0238">DNA-binding</keyword>
<gene>
    <name evidence="6" type="ORF">A6M21_01660</name>
</gene>
<dbReference type="GO" id="GO:0005829">
    <property type="term" value="C:cytosol"/>
    <property type="evidence" value="ECO:0007669"/>
    <property type="project" value="TreeGrafter"/>
</dbReference>
<proteinExistence type="predicted"/>
<evidence type="ECO:0000313" key="7">
    <source>
        <dbReference type="Proteomes" id="UP000078532"/>
    </source>
</evidence>
<dbReference type="InterPro" id="IPR000595">
    <property type="entry name" value="cNMP-bd_dom"/>
</dbReference>
<dbReference type="RefSeq" id="WP_066665735.1">
    <property type="nucleotide sequence ID" value="NZ_LYVF01000002.1"/>
</dbReference>
<evidence type="ECO:0000313" key="6">
    <source>
        <dbReference type="EMBL" id="OAT87033.1"/>
    </source>
</evidence>
<keyword evidence="1" id="KW-0805">Transcription regulation</keyword>
<evidence type="ECO:0000256" key="2">
    <source>
        <dbReference type="ARBA" id="ARBA00023125"/>
    </source>
</evidence>
<dbReference type="PANTHER" id="PTHR24567:SF74">
    <property type="entry name" value="HTH-TYPE TRANSCRIPTIONAL REGULATOR ARCR"/>
    <property type="match status" value="1"/>
</dbReference>
<reference evidence="6 7" key="1">
    <citation type="submission" date="2016-04" db="EMBL/GenBank/DDBJ databases">
        <authorList>
            <person name="Evans L.H."/>
            <person name="Alamgir A."/>
            <person name="Owens N."/>
            <person name="Weber N.D."/>
            <person name="Virtaneva K."/>
            <person name="Barbian K."/>
            <person name="Babar A."/>
            <person name="Rosenke K."/>
        </authorList>
    </citation>
    <scope>NUCLEOTIDE SEQUENCE [LARGE SCALE GENOMIC DNA]</scope>
    <source>
        <strain evidence="6 7">LMa1</strain>
    </source>
</reference>
<dbReference type="PRINTS" id="PR00034">
    <property type="entry name" value="HTHCRP"/>
</dbReference>
<sequence>MLSAAGLNRVDLLKELSSYLVNFAEKLPVMEVDRGTVILTPEDPRAVLYLIRDGRVQLYKITADGKQCTLTILQTGDIFGETHLFCTGCRQVYASALTDAVLYSIDSDLFQKLMLENPGLGLQMLAWTSRRLQETEDLLEQIAYGDVRARVLYQLLRLCEDFGMPEEEGCRLNIQLTQQDLANMVAASRETVSTLLGQLGREGLIDTSQRQWLVRCAEIKLDRE</sequence>
<dbReference type="GO" id="GO:0003677">
    <property type="term" value="F:DNA binding"/>
    <property type="evidence" value="ECO:0007669"/>
    <property type="project" value="UniProtKB-KW"/>
</dbReference>
<organism evidence="6 7">
    <name type="scientific">Desulfotomaculum copahuensis</name>
    <dbReference type="NCBI Taxonomy" id="1838280"/>
    <lineage>
        <taxon>Bacteria</taxon>
        <taxon>Bacillati</taxon>
        <taxon>Bacillota</taxon>
        <taxon>Clostridia</taxon>
        <taxon>Eubacteriales</taxon>
        <taxon>Desulfotomaculaceae</taxon>
        <taxon>Desulfotomaculum</taxon>
    </lineage>
</organism>
<dbReference type="CDD" id="cd00038">
    <property type="entry name" value="CAP_ED"/>
    <property type="match status" value="1"/>
</dbReference>
<dbReference type="Pfam" id="PF13545">
    <property type="entry name" value="HTH_Crp_2"/>
    <property type="match status" value="1"/>
</dbReference>
<dbReference type="SMART" id="SM00419">
    <property type="entry name" value="HTH_CRP"/>
    <property type="match status" value="1"/>
</dbReference>
<evidence type="ECO:0000259" key="4">
    <source>
        <dbReference type="PROSITE" id="PS50042"/>
    </source>
</evidence>
<dbReference type="GO" id="GO:0003700">
    <property type="term" value="F:DNA-binding transcription factor activity"/>
    <property type="evidence" value="ECO:0007669"/>
    <property type="project" value="TreeGrafter"/>
</dbReference>
<dbReference type="SUPFAM" id="SSF46785">
    <property type="entry name" value="Winged helix' DNA-binding domain"/>
    <property type="match status" value="1"/>
</dbReference>
<evidence type="ECO:0008006" key="8">
    <source>
        <dbReference type="Google" id="ProtNLM"/>
    </source>
</evidence>
<dbReference type="EMBL" id="LYVF01000002">
    <property type="protein sequence ID" value="OAT87033.1"/>
    <property type="molecule type" value="Genomic_DNA"/>
</dbReference>
<dbReference type="Proteomes" id="UP000078532">
    <property type="component" value="Unassembled WGS sequence"/>
</dbReference>
<dbReference type="STRING" id="1838280.A6M21_01660"/>
<comment type="caution">
    <text evidence="6">The sequence shown here is derived from an EMBL/GenBank/DDBJ whole genome shotgun (WGS) entry which is preliminary data.</text>
</comment>
<feature type="domain" description="HTH crp-type" evidence="5">
    <location>
        <begin position="145"/>
        <end position="218"/>
    </location>
</feature>
<evidence type="ECO:0000256" key="1">
    <source>
        <dbReference type="ARBA" id="ARBA00023015"/>
    </source>
</evidence>
<keyword evidence="3" id="KW-0804">Transcription</keyword>
<dbReference type="AlphaFoldDB" id="A0A1B7LKH0"/>
<dbReference type="InterPro" id="IPR036390">
    <property type="entry name" value="WH_DNA-bd_sf"/>
</dbReference>
<evidence type="ECO:0000259" key="5">
    <source>
        <dbReference type="PROSITE" id="PS51063"/>
    </source>
</evidence>
<feature type="domain" description="Cyclic nucleotide-binding" evidence="4">
    <location>
        <begin position="20"/>
        <end position="114"/>
    </location>
</feature>
<dbReference type="InterPro" id="IPR012318">
    <property type="entry name" value="HTH_CRP"/>
</dbReference>
<dbReference type="Pfam" id="PF00027">
    <property type="entry name" value="cNMP_binding"/>
    <property type="match status" value="1"/>
</dbReference>
<dbReference type="PANTHER" id="PTHR24567">
    <property type="entry name" value="CRP FAMILY TRANSCRIPTIONAL REGULATORY PROTEIN"/>
    <property type="match status" value="1"/>
</dbReference>